<dbReference type="InterPro" id="IPR002716">
    <property type="entry name" value="PIN_dom"/>
</dbReference>
<dbReference type="Proteomes" id="UP001321421">
    <property type="component" value="Chromosome"/>
</dbReference>
<keyword evidence="4" id="KW-0460">Magnesium</keyword>
<keyword evidence="2" id="KW-0479">Metal-binding</keyword>
<keyword evidence="3" id="KW-0378">Hydrolase</keyword>
<evidence type="ECO:0000256" key="3">
    <source>
        <dbReference type="ARBA" id="ARBA00022801"/>
    </source>
</evidence>
<dbReference type="RefSeq" id="WP_289232391.1">
    <property type="nucleotide sequence ID" value="NZ_AP027735.1"/>
</dbReference>
<name>A0ABN6YI86_9MICO</name>
<evidence type="ECO:0000313" key="6">
    <source>
        <dbReference type="EMBL" id="BDZ57164.1"/>
    </source>
</evidence>
<dbReference type="SUPFAM" id="SSF88723">
    <property type="entry name" value="PIN domain-like"/>
    <property type="match status" value="1"/>
</dbReference>
<protein>
    <recommendedName>
        <fullName evidence="5">PIN domain-containing protein</fullName>
    </recommendedName>
</protein>
<gene>
    <name evidence="6" type="ORF">GCM10025872_08210</name>
</gene>
<dbReference type="Gene3D" id="3.40.50.1010">
    <property type="entry name" value="5'-nuclease"/>
    <property type="match status" value="1"/>
</dbReference>
<dbReference type="EMBL" id="AP027735">
    <property type="protein sequence ID" value="BDZ57164.1"/>
    <property type="molecule type" value="Genomic_DNA"/>
</dbReference>
<evidence type="ECO:0000256" key="1">
    <source>
        <dbReference type="ARBA" id="ARBA00022722"/>
    </source>
</evidence>
<keyword evidence="7" id="KW-1185">Reference proteome</keyword>
<organism evidence="6 7">
    <name type="scientific">Barrientosiimonas endolithica</name>
    <dbReference type="NCBI Taxonomy" id="1535208"/>
    <lineage>
        <taxon>Bacteria</taxon>
        <taxon>Bacillati</taxon>
        <taxon>Actinomycetota</taxon>
        <taxon>Actinomycetes</taxon>
        <taxon>Micrococcales</taxon>
        <taxon>Dermacoccaceae</taxon>
        <taxon>Barrientosiimonas</taxon>
    </lineage>
</organism>
<feature type="domain" description="PIN" evidence="5">
    <location>
        <begin position="7"/>
        <end position="120"/>
    </location>
</feature>
<evidence type="ECO:0000259" key="5">
    <source>
        <dbReference type="Pfam" id="PF01850"/>
    </source>
</evidence>
<proteinExistence type="predicted"/>
<dbReference type="InterPro" id="IPR029060">
    <property type="entry name" value="PIN-like_dom_sf"/>
</dbReference>
<dbReference type="Pfam" id="PF01850">
    <property type="entry name" value="PIN"/>
    <property type="match status" value="1"/>
</dbReference>
<evidence type="ECO:0000256" key="2">
    <source>
        <dbReference type="ARBA" id="ARBA00022723"/>
    </source>
</evidence>
<accession>A0ABN6YI86</accession>
<reference evidence="7" key="1">
    <citation type="journal article" date="2019" name="Int. J. Syst. Evol. Microbiol.">
        <title>The Global Catalogue of Microorganisms (GCM) 10K type strain sequencing project: providing services to taxonomists for standard genome sequencing and annotation.</title>
        <authorList>
            <consortium name="The Broad Institute Genomics Platform"/>
            <consortium name="The Broad Institute Genome Sequencing Center for Infectious Disease"/>
            <person name="Wu L."/>
            <person name="Ma J."/>
        </authorList>
    </citation>
    <scope>NUCLEOTIDE SEQUENCE [LARGE SCALE GENOMIC DNA]</scope>
    <source>
        <strain evidence="7">NBRC 110608</strain>
    </source>
</reference>
<evidence type="ECO:0000256" key="4">
    <source>
        <dbReference type="ARBA" id="ARBA00022842"/>
    </source>
</evidence>
<evidence type="ECO:0000313" key="7">
    <source>
        <dbReference type="Proteomes" id="UP001321421"/>
    </source>
</evidence>
<keyword evidence="1" id="KW-0540">Nuclease</keyword>
<sequence>MIGPRSILLDAEALSALARGDRRMYAWAEVARRTDSIMYASAATLAEVTDGSPRDAQVRRVTKALRVVDVDAYIGFRAGELRSQAARGRCKSRDLIVDALVAATATGLAQPTVVLTSDPDDLDLLLADHPVQVEGI</sequence>